<evidence type="ECO:0008006" key="4">
    <source>
        <dbReference type="Google" id="ProtNLM"/>
    </source>
</evidence>
<proteinExistence type="predicted"/>
<dbReference type="Proteomes" id="UP000252107">
    <property type="component" value="Unassembled WGS sequence"/>
</dbReference>
<keyword evidence="3" id="KW-1185">Reference proteome</keyword>
<feature type="compositionally biased region" description="Low complexity" evidence="1">
    <location>
        <begin position="50"/>
        <end position="63"/>
    </location>
</feature>
<evidence type="ECO:0000313" key="3">
    <source>
        <dbReference type="Proteomes" id="UP000252107"/>
    </source>
</evidence>
<dbReference type="Pfam" id="PF06051">
    <property type="entry name" value="DUF928"/>
    <property type="match status" value="1"/>
</dbReference>
<name>A0A367QS83_9NOSO</name>
<comment type="caution">
    <text evidence="2">The sequence shown here is derived from an EMBL/GenBank/DDBJ whole genome shotgun (WGS) entry which is preliminary data.</text>
</comment>
<feature type="region of interest" description="Disordered" evidence="1">
    <location>
        <begin position="41"/>
        <end position="63"/>
    </location>
</feature>
<dbReference type="InterPro" id="IPR010328">
    <property type="entry name" value="DUF928"/>
</dbReference>
<dbReference type="AlphaFoldDB" id="A0A367QS83"/>
<gene>
    <name evidence="2" type="ORF">A6770_26845</name>
</gene>
<reference evidence="2" key="1">
    <citation type="submission" date="2016-04" db="EMBL/GenBank/DDBJ databases">
        <authorList>
            <person name="Tabuchi Yagui T.R."/>
        </authorList>
    </citation>
    <scope>NUCLEOTIDE SEQUENCE [LARGE SCALE GENOMIC DNA]</scope>
    <source>
        <strain evidence="2">NIES-26</strain>
    </source>
</reference>
<accession>A0A367QS83</accession>
<evidence type="ECO:0000313" key="2">
    <source>
        <dbReference type="EMBL" id="RCJ26163.1"/>
    </source>
</evidence>
<protein>
    <recommendedName>
        <fullName evidence="4">DUF928 domain-containing protein</fullName>
    </recommendedName>
</protein>
<evidence type="ECO:0000256" key="1">
    <source>
        <dbReference type="SAM" id="MobiDB-lite"/>
    </source>
</evidence>
<organism evidence="2 3">
    <name type="scientific">Nostoc minutum NIES-26</name>
    <dbReference type="NCBI Taxonomy" id="1844469"/>
    <lineage>
        <taxon>Bacteria</taxon>
        <taxon>Bacillati</taxon>
        <taxon>Cyanobacteriota</taxon>
        <taxon>Cyanophyceae</taxon>
        <taxon>Nostocales</taxon>
        <taxon>Nostocaceae</taxon>
        <taxon>Nostoc</taxon>
    </lineage>
</organism>
<sequence>MKKHRQKIHFITALGMILIGNIYSMQLQALPVPAHLASIKFMPPPPPPDRGATGSRGGAASRGCNANNQTVTALVPIYEQTVSQGKQESISITKVWGLTNLEHPYLLFFVPYKMSSIANMEFVLKDETNNKSQTLYRNFVTPPESPGIVKVDLPASVTPLQVGKMYRWFFKVKVKCNSQQPTTLDYVEGWVQRVNQDLALTEQLKQATPQQKVVLYAENGIWYDALMTLAELRFANPNDATLLTKWTSLLNSVGLDELANQPLVNCCKPSKNHKETPTNNIVSS</sequence>
<dbReference type="EMBL" id="LXQD01000310">
    <property type="protein sequence ID" value="RCJ26163.1"/>
    <property type="molecule type" value="Genomic_DNA"/>
</dbReference>